<dbReference type="RefSeq" id="WP_345244428.1">
    <property type="nucleotide sequence ID" value="NZ_BAABHD010000029.1"/>
</dbReference>
<gene>
    <name evidence="1" type="ORF">GCM10023189_27820</name>
</gene>
<dbReference type="EMBL" id="BAABHD010000029">
    <property type="protein sequence ID" value="GAA4457319.1"/>
    <property type="molecule type" value="Genomic_DNA"/>
</dbReference>
<protein>
    <submittedName>
        <fullName evidence="1">N-acetyl sugar amidotransferase</fullName>
    </submittedName>
</protein>
<sequence length="384" mass="44119">MSDYQICQEGIWDTSVPGIRFDAQGVSNYATIQKKLSASFPRGAEGKSAWEQTVARIRKQKPAGSRYDCLIGVSGGTDSSYLLHIAREYGLNPLAVNLDNGWNSDIAVKNIKKVTTALNIDLETYVIDYEEIKDILRSYMFAGLPWIDAPTDLAIKSILYKLADQENLKYVLIGSDFRSEGKQPSEWTYTDLRQLKHVHGQFGRVKLKTYPTMTLWDFLYLGYGKKIRLVAPFNHLPYQKKNAQAILQELYAWEYYGGHHHENLFTKFAVAYWLPRKFNIDKRRITLSAQVLSGEITREEALAMISQPPYATDRMEADKAYVIKKLDLSPAEFDAIWEGPNKTFLDYPSYYPLMKRMLRLSAPVLKQLFAVKPKIFYEMEERAA</sequence>
<dbReference type="Proteomes" id="UP001501175">
    <property type="component" value="Unassembled WGS sequence"/>
</dbReference>
<dbReference type="SUPFAM" id="SSF52402">
    <property type="entry name" value="Adenine nucleotide alpha hydrolases-like"/>
    <property type="match status" value="1"/>
</dbReference>
<comment type="caution">
    <text evidence="1">The sequence shown here is derived from an EMBL/GenBank/DDBJ whole genome shotgun (WGS) entry which is preliminary data.</text>
</comment>
<keyword evidence="2" id="KW-1185">Reference proteome</keyword>
<evidence type="ECO:0000313" key="2">
    <source>
        <dbReference type="Proteomes" id="UP001501175"/>
    </source>
</evidence>
<organism evidence="1 2">
    <name type="scientific">Nibrella saemangeumensis</name>
    <dbReference type="NCBI Taxonomy" id="1084526"/>
    <lineage>
        <taxon>Bacteria</taxon>
        <taxon>Pseudomonadati</taxon>
        <taxon>Bacteroidota</taxon>
        <taxon>Cytophagia</taxon>
        <taxon>Cytophagales</taxon>
        <taxon>Spirosomataceae</taxon>
        <taxon>Nibrella</taxon>
    </lineage>
</organism>
<evidence type="ECO:0000313" key="1">
    <source>
        <dbReference type="EMBL" id="GAA4457319.1"/>
    </source>
</evidence>
<dbReference type="InterPro" id="IPR014729">
    <property type="entry name" value="Rossmann-like_a/b/a_fold"/>
</dbReference>
<proteinExistence type="predicted"/>
<accession>A0ABP8MZY0</accession>
<name>A0ABP8MZY0_9BACT</name>
<reference evidence="2" key="1">
    <citation type="journal article" date="2019" name="Int. J. Syst. Evol. Microbiol.">
        <title>The Global Catalogue of Microorganisms (GCM) 10K type strain sequencing project: providing services to taxonomists for standard genome sequencing and annotation.</title>
        <authorList>
            <consortium name="The Broad Institute Genomics Platform"/>
            <consortium name="The Broad Institute Genome Sequencing Center for Infectious Disease"/>
            <person name="Wu L."/>
            <person name="Ma J."/>
        </authorList>
    </citation>
    <scope>NUCLEOTIDE SEQUENCE [LARGE SCALE GENOMIC DNA]</scope>
    <source>
        <strain evidence="2">JCM 17927</strain>
    </source>
</reference>
<dbReference type="Gene3D" id="3.40.50.620">
    <property type="entry name" value="HUPs"/>
    <property type="match status" value="1"/>
</dbReference>